<sequence length="273" mass="30335">MKAKKYKILVLSDLKKHTNSTIKSAVGLAKMIDAEVDVFHVKKPTDVVASDSQLSAIRTINQELNQFKNKIEKLINPFIESYNIAITSNYGLGNIKSEIEAYISATKPDVIVLGKRNTKILKLAGDHVTDFVLKTHNGPVLIVSNKNGIAPETDLHIGLLNGQSQVFNQHFNGNLFENTKAPLKSFNIVNSVNSGYKLGDKPNENTIDFVFEKNDNTIKNIDQYLDKNKVNLLLINRSVKKGTTANNESEIKQIINNVNVSLFITSNTQKQAV</sequence>
<dbReference type="SUPFAM" id="SSF52402">
    <property type="entry name" value="Adenine nucleotide alpha hydrolases-like"/>
    <property type="match status" value="1"/>
</dbReference>
<dbReference type="EMBL" id="VMBF01000001">
    <property type="protein sequence ID" value="TSJ81826.1"/>
    <property type="molecule type" value="Genomic_DNA"/>
</dbReference>
<dbReference type="InterPro" id="IPR014729">
    <property type="entry name" value="Rossmann-like_a/b/a_fold"/>
</dbReference>
<dbReference type="AlphaFoldDB" id="A0A5M7BJI0"/>
<comment type="caution">
    <text evidence="2">The sequence shown here is derived from an EMBL/GenBank/DDBJ whole genome shotgun (WGS) entry which is preliminary data.</text>
</comment>
<reference evidence="3 4" key="2">
    <citation type="submission" date="2019-07" db="EMBL/GenBank/DDBJ databases">
        <title>Algibacter marinivivus sp. nov., isolated from the surface of a marine red alga.</title>
        <authorList>
            <person name="Zhong X."/>
            <person name="Xu W."/>
            <person name="Zhang Y."/>
            <person name="Zhang Q."/>
            <person name="Du Z."/>
        </authorList>
    </citation>
    <scope>NUCLEOTIDE SEQUENCE [LARGE SCALE GENOMIC DNA]</scope>
    <source>
        <strain evidence="3 4">RU-4-M-4</strain>
    </source>
</reference>
<reference evidence="2 5" key="1">
    <citation type="journal article" date="2015" name="Int. J. Syst. Evol. Microbiol.">
        <title>Algibacter amylolyticus sp. nov., isolated from intertidal sediment.</title>
        <authorList>
            <person name="Zhang D.C."/>
            <person name="Wu J."/>
            <person name="Neuner K."/>
            <person name="Yao J."/>
            <person name="Margesin R."/>
        </authorList>
    </citation>
    <scope>NUCLEOTIDE SEQUENCE [LARGE SCALE GENOMIC DNA]</scope>
    <source>
        <strain evidence="2 5">RU-4-M-4</strain>
    </source>
</reference>
<feature type="domain" description="UspA" evidence="1">
    <location>
        <begin position="7"/>
        <end position="143"/>
    </location>
</feature>
<dbReference type="RefSeq" id="WP_144114927.1">
    <property type="nucleotide sequence ID" value="NZ_JACHGE010000001.1"/>
</dbReference>
<proteinExistence type="predicted"/>
<organism evidence="2 5">
    <name type="scientific">Algibacter amylolyticus</name>
    <dbReference type="NCBI Taxonomy" id="1608400"/>
    <lineage>
        <taxon>Bacteria</taxon>
        <taxon>Pseudomonadati</taxon>
        <taxon>Bacteroidota</taxon>
        <taxon>Flavobacteriia</taxon>
        <taxon>Flavobacteriales</taxon>
        <taxon>Flavobacteriaceae</taxon>
        <taxon>Algibacter</taxon>
    </lineage>
</organism>
<dbReference type="Gene3D" id="3.40.50.620">
    <property type="entry name" value="HUPs"/>
    <property type="match status" value="1"/>
</dbReference>
<keyword evidence="4" id="KW-1185">Reference proteome</keyword>
<name>A0A5M7BJI0_9FLAO</name>
<evidence type="ECO:0000313" key="4">
    <source>
        <dbReference type="Proteomes" id="UP000315145"/>
    </source>
</evidence>
<gene>
    <name evidence="2" type="ORF">F2B50_01700</name>
    <name evidence="3" type="ORF">FPF71_01700</name>
</gene>
<dbReference type="Pfam" id="PF00582">
    <property type="entry name" value="Usp"/>
    <property type="match status" value="1"/>
</dbReference>
<evidence type="ECO:0000313" key="2">
    <source>
        <dbReference type="EMBL" id="KAA5827581.1"/>
    </source>
</evidence>
<evidence type="ECO:0000313" key="5">
    <source>
        <dbReference type="Proteomes" id="UP000322315"/>
    </source>
</evidence>
<dbReference type="InterPro" id="IPR006016">
    <property type="entry name" value="UspA"/>
</dbReference>
<protein>
    <submittedName>
        <fullName evidence="2">Universal stress protein</fullName>
    </submittedName>
</protein>
<dbReference type="CDD" id="cd00293">
    <property type="entry name" value="USP-like"/>
    <property type="match status" value="1"/>
</dbReference>
<dbReference type="OrthoDB" id="1198867at2"/>
<dbReference type="Proteomes" id="UP000315145">
    <property type="component" value="Unassembled WGS sequence"/>
</dbReference>
<dbReference type="Proteomes" id="UP000322315">
    <property type="component" value="Unassembled WGS sequence"/>
</dbReference>
<evidence type="ECO:0000313" key="3">
    <source>
        <dbReference type="EMBL" id="TSJ81826.1"/>
    </source>
</evidence>
<evidence type="ECO:0000259" key="1">
    <source>
        <dbReference type="Pfam" id="PF00582"/>
    </source>
</evidence>
<accession>A0A5M7BJI0</accession>
<dbReference type="EMBL" id="VWRS01000001">
    <property type="protein sequence ID" value="KAA5827581.1"/>
    <property type="molecule type" value="Genomic_DNA"/>
</dbReference>
<reference evidence="2" key="3">
    <citation type="submission" date="2019-09" db="EMBL/GenBank/DDBJ databases">
        <authorList>
            <person name="Zhang D.-C."/>
        </authorList>
    </citation>
    <scope>NUCLEOTIDE SEQUENCE</scope>
    <source>
        <strain evidence="2">RU-4-M-4</strain>
    </source>
</reference>